<keyword evidence="3" id="KW-0378">Hydrolase</keyword>
<reference evidence="7" key="1">
    <citation type="submission" date="2020-12" db="EMBL/GenBank/DDBJ databases">
        <title>Bacterial taxonomy.</title>
        <authorList>
            <person name="Pan X."/>
        </authorList>
    </citation>
    <scope>NUCLEOTIDE SEQUENCE</scope>
    <source>
        <strain evidence="7">M0105</strain>
    </source>
</reference>
<dbReference type="Gene3D" id="3.90.230.10">
    <property type="entry name" value="Creatinase/methionine aminopeptidase superfamily"/>
    <property type="match status" value="1"/>
</dbReference>
<dbReference type="InterPro" id="IPR036005">
    <property type="entry name" value="Creatinase/aminopeptidase-like"/>
</dbReference>
<protein>
    <submittedName>
        <fullName evidence="7">Aminopeptidase P family protein</fullName>
    </submittedName>
</protein>
<dbReference type="InterPro" id="IPR032416">
    <property type="entry name" value="Peptidase_M24_C"/>
</dbReference>
<dbReference type="Proteomes" id="UP000655420">
    <property type="component" value="Unassembled WGS sequence"/>
</dbReference>
<dbReference type="GO" id="GO:0070006">
    <property type="term" value="F:metalloaminopeptidase activity"/>
    <property type="evidence" value="ECO:0007669"/>
    <property type="project" value="InterPro"/>
</dbReference>
<dbReference type="RefSeq" id="WP_200609879.1">
    <property type="nucleotide sequence ID" value="NZ_JAEHHL010000006.1"/>
</dbReference>
<feature type="domain" description="Peptidase M24" evidence="4">
    <location>
        <begin position="319"/>
        <end position="534"/>
    </location>
</feature>
<evidence type="ECO:0000256" key="2">
    <source>
        <dbReference type="ARBA" id="ARBA00022723"/>
    </source>
</evidence>
<feature type="domain" description="Peptidase M24 C-terminal" evidence="6">
    <location>
        <begin position="545"/>
        <end position="604"/>
    </location>
</feature>
<keyword evidence="7" id="KW-0645">Protease</keyword>
<feature type="domain" description="Creatinase N-terminal" evidence="5">
    <location>
        <begin position="17"/>
        <end position="149"/>
    </location>
</feature>
<dbReference type="SUPFAM" id="SSF55920">
    <property type="entry name" value="Creatinase/aminopeptidase"/>
    <property type="match status" value="1"/>
</dbReference>
<dbReference type="CDD" id="cd01085">
    <property type="entry name" value="APP"/>
    <property type="match status" value="1"/>
</dbReference>
<dbReference type="PANTHER" id="PTHR43763:SF6">
    <property type="entry name" value="XAA-PRO AMINOPEPTIDASE 1"/>
    <property type="match status" value="1"/>
</dbReference>
<dbReference type="InterPro" id="IPR050422">
    <property type="entry name" value="X-Pro_aminopeptidase_P"/>
</dbReference>
<dbReference type="InterPro" id="IPR000994">
    <property type="entry name" value="Pept_M24"/>
</dbReference>
<evidence type="ECO:0000313" key="8">
    <source>
        <dbReference type="Proteomes" id="UP000655420"/>
    </source>
</evidence>
<dbReference type="SUPFAM" id="SSF53092">
    <property type="entry name" value="Creatinase/prolidase N-terminal domain"/>
    <property type="match status" value="1"/>
</dbReference>
<dbReference type="Pfam" id="PF01321">
    <property type="entry name" value="Creatinase_N"/>
    <property type="match status" value="1"/>
</dbReference>
<name>A0A8J7M7F2_9RHOB</name>
<dbReference type="GO" id="GO:0005737">
    <property type="term" value="C:cytoplasm"/>
    <property type="evidence" value="ECO:0007669"/>
    <property type="project" value="UniProtKB-ARBA"/>
</dbReference>
<comment type="similarity">
    <text evidence="1">Belongs to the peptidase M24B family.</text>
</comment>
<evidence type="ECO:0000259" key="6">
    <source>
        <dbReference type="Pfam" id="PF16188"/>
    </source>
</evidence>
<evidence type="ECO:0000259" key="4">
    <source>
        <dbReference type="Pfam" id="PF00557"/>
    </source>
</evidence>
<evidence type="ECO:0000256" key="1">
    <source>
        <dbReference type="ARBA" id="ARBA00008766"/>
    </source>
</evidence>
<evidence type="ECO:0000313" key="7">
    <source>
        <dbReference type="EMBL" id="MBK0399683.1"/>
    </source>
</evidence>
<keyword evidence="2" id="KW-0479">Metal-binding</keyword>
<sequence length="607" mass="65105">MYQTFDSAADGSMGPERAARLRAALIETGVDGFLVPRADAHQGETVAPHDERLAWLTGFTGSAGLAIVLAERAAIFVDGRYTLQAADQVDGGVFEVVATHETTPESWLRRALPEGARLGFDPWLHGRAEFDRLNEAVSARGGALVPLEPNPLDTIWEDQPPSPTGAVSIQPAELAGEAAAEKRALVGRALEEGGIDAAFLSLPDSIAWLLNIRGGDLARSPVAHCFALIRKSSEVDLFIDPDKLDGAVMAHLGNGVTVHPADALDGVLAGLGDAKVRLDRTSAPVRIATRLETAGARIDWGRDPCALPKARKNPAELAGMRAAHLRDGAAFARFLHWLETAVDAGEALTEIDVVERLEAFRDDTGALMDIAFDTICGSGPNGAIVHYRVNRKTNRALSPGELLLVDSGAQYRDGTTDITRTMALGAAPDAARRPFTLVLKGMIAISRARWPKGLTGRDLDPLARAALWRAGLDYDHGTGHGVGCYLNVHEGPQSLSRRGGEVPFEPGMILSNEPGYYRNGAFGIRIENLVVVTEPSIPEGGDRTMLGFETLTLAPIDRRMIVPDLLDADERAWLDSYHARVRDELSPVVPAETAAWLSRACAPLDTQ</sequence>
<evidence type="ECO:0000259" key="5">
    <source>
        <dbReference type="Pfam" id="PF01321"/>
    </source>
</evidence>
<dbReference type="Pfam" id="PF16188">
    <property type="entry name" value="Peptidase_M24_C"/>
    <property type="match status" value="1"/>
</dbReference>
<comment type="caution">
    <text evidence="7">The sequence shown here is derived from an EMBL/GenBank/DDBJ whole genome shotgun (WGS) entry which is preliminary data.</text>
</comment>
<dbReference type="InterPro" id="IPR000587">
    <property type="entry name" value="Creatinase_N"/>
</dbReference>
<keyword evidence="7" id="KW-0031">Aminopeptidase</keyword>
<dbReference type="Pfam" id="PF00557">
    <property type="entry name" value="Peptidase_M24"/>
    <property type="match status" value="1"/>
</dbReference>
<evidence type="ECO:0000256" key="3">
    <source>
        <dbReference type="ARBA" id="ARBA00022801"/>
    </source>
</evidence>
<proteinExistence type="inferred from homology"/>
<keyword evidence="8" id="KW-1185">Reference proteome</keyword>
<dbReference type="Pfam" id="PF16189">
    <property type="entry name" value="Creatinase_N_2"/>
    <property type="match status" value="1"/>
</dbReference>
<dbReference type="PANTHER" id="PTHR43763">
    <property type="entry name" value="XAA-PRO AMINOPEPTIDASE 1"/>
    <property type="match status" value="1"/>
</dbReference>
<dbReference type="EMBL" id="JAEHHL010000006">
    <property type="protein sequence ID" value="MBK0399683.1"/>
    <property type="molecule type" value="Genomic_DNA"/>
</dbReference>
<dbReference type="FunFam" id="3.90.230.10:FF:000009">
    <property type="entry name" value="xaa-Pro aminopeptidase 2"/>
    <property type="match status" value="1"/>
</dbReference>
<gene>
    <name evidence="7" type="ORF">H0I76_10805</name>
</gene>
<dbReference type="AlphaFoldDB" id="A0A8J7M7F2"/>
<organism evidence="7 8">
    <name type="scientific">Thermohalobaculum xanthum</name>
    <dbReference type="NCBI Taxonomy" id="2753746"/>
    <lineage>
        <taxon>Bacteria</taxon>
        <taxon>Pseudomonadati</taxon>
        <taxon>Pseudomonadota</taxon>
        <taxon>Alphaproteobacteria</taxon>
        <taxon>Rhodobacterales</taxon>
        <taxon>Paracoccaceae</taxon>
        <taxon>Thermohalobaculum</taxon>
    </lineage>
</organism>
<dbReference type="InterPro" id="IPR029149">
    <property type="entry name" value="Creatin/AminoP/Spt16_N"/>
</dbReference>
<dbReference type="GO" id="GO:0046872">
    <property type="term" value="F:metal ion binding"/>
    <property type="evidence" value="ECO:0007669"/>
    <property type="project" value="UniProtKB-KW"/>
</dbReference>
<accession>A0A8J7M7F2</accession>
<dbReference type="Gene3D" id="3.40.350.10">
    <property type="entry name" value="Creatinase/prolidase N-terminal domain"/>
    <property type="match status" value="2"/>
</dbReference>
<dbReference type="InterPro" id="IPR033740">
    <property type="entry name" value="Pept_M24B"/>
</dbReference>